<dbReference type="InParanoid" id="A0A0L0HRG7"/>
<dbReference type="AlphaFoldDB" id="A0A0L0HRG7"/>
<dbReference type="GO" id="GO:0043001">
    <property type="term" value="P:Golgi to plasma membrane protein transport"/>
    <property type="evidence" value="ECO:0007669"/>
    <property type="project" value="EnsemblFungi"/>
</dbReference>
<dbReference type="InterPro" id="IPR001251">
    <property type="entry name" value="CRAL-TRIO_dom"/>
</dbReference>
<dbReference type="InterPro" id="IPR036865">
    <property type="entry name" value="CRAL-TRIO_dom_sf"/>
</dbReference>
<gene>
    <name evidence="2" type="ORF">SPPG_00952</name>
</gene>
<dbReference type="Pfam" id="PF03765">
    <property type="entry name" value="CRAL_TRIO_N"/>
    <property type="match status" value="1"/>
</dbReference>
<dbReference type="GO" id="GO:0046488">
    <property type="term" value="P:phosphatidylinositol metabolic process"/>
    <property type="evidence" value="ECO:0007669"/>
    <property type="project" value="EnsemblFungi"/>
</dbReference>
<reference evidence="2 3" key="1">
    <citation type="submission" date="2009-08" db="EMBL/GenBank/DDBJ databases">
        <title>The Genome Sequence of Spizellomyces punctatus strain DAOM BR117.</title>
        <authorList>
            <consortium name="The Broad Institute Genome Sequencing Platform"/>
            <person name="Russ C."/>
            <person name="Cuomo C."/>
            <person name="Shea T."/>
            <person name="Young S.K."/>
            <person name="Zeng Q."/>
            <person name="Koehrsen M."/>
            <person name="Haas B."/>
            <person name="Borodovsky M."/>
            <person name="Guigo R."/>
            <person name="Alvarado L."/>
            <person name="Berlin A."/>
            <person name="Bochicchio J."/>
            <person name="Borenstein D."/>
            <person name="Chapman S."/>
            <person name="Chen Z."/>
            <person name="Engels R."/>
            <person name="Freedman E."/>
            <person name="Gellesch M."/>
            <person name="Goldberg J."/>
            <person name="Griggs A."/>
            <person name="Gujja S."/>
            <person name="Heiman D."/>
            <person name="Hepburn T."/>
            <person name="Howarth C."/>
            <person name="Jen D."/>
            <person name="Larson L."/>
            <person name="Lewis B."/>
            <person name="Mehta T."/>
            <person name="Park D."/>
            <person name="Pearson M."/>
            <person name="Roberts A."/>
            <person name="Saif S."/>
            <person name="Shenoy N."/>
            <person name="Sisk P."/>
            <person name="Stolte C."/>
            <person name="Sykes S."/>
            <person name="Thomson T."/>
            <person name="Walk T."/>
            <person name="White J."/>
            <person name="Yandava C."/>
            <person name="Burger G."/>
            <person name="Gray M.W."/>
            <person name="Holland P.W.H."/>
            <person name="King N."/>
            <person name="Lang F.B.F."/>
            <person name="Roger A.J."/>
            <person name="Ruiz-Trillo I."/>
            <person name="Lander E."/>
            <person name="Nusbaum C."/>
        </authorList>
    </citation>
    <scope>NUCLEOTIDE SEQUENCE [LARGE SCALE GENOMIC DNA]</scope>
    <source>
        <strain evidence="2 3">DAOM BR117</strain>
    </source>
</reference>
<dbReference type="GO" id="GO:0005768">
    <property type="term" value="C:endosome"/>
    <property type="evidence" value="ECO:0007669"/>
    <property type="project" value="EnsemblFungi"/>
</dbReference>
<dbReference type="OMA" id="WRLIKGW"/>
<evidence type="ECO:0000313" key="2">
    <source>
        <dbReference type="EMBL" id="KND03469.1"/>
    </source>
</evidence>
<proteinExistence type="predicted"/>
<evidence type="ECO:0000313" key="3">
    <source>
        <dbReference type="Proteomes" id="UP000053201"/>
    </source>
</evidence>
<dbReference type="eggNOG" id="KOG1470">
    <property type="taxonomic scope" value="Eukaryota"/>
</dbReference>
<dbReference type="SUPFAM" id="SSF46938">
    <property type="entry name" value="CRAL/TRIO N-terminal domain"/>
    <property type="match status" value="1"/>
</dbReference>
<accession>A0A0L0HRG7</accession>
<dbReference type="Proteomes" id="UP000053201">
    <property type="component" value="Unassembled WGS sequence"/>
</dbReference>
<dbReference type="STRING" id="645134.A0A0L0HRG7"/>
<dbReference type="FunCoup" id="A0A0L0HRG7">
    <property type="interactions" value="100"/>
</dbReference>
<organism evidence="2 3">
    <name type="scientific">Spizellomyces punctatus (strain DAOM BR117)</name>
    <dbReference type="NCBI Taxonomy" id="645134"/>
    <lineage>
        <taxon>Eukaryota</taxon>
        <taxon>Fungi</taxon>
        <taxon>Fungi incertae sedis</taxon>
        <taxon>Chytridiomycota</taxon>
        <taxon>Chytridiomycota incertae sedis</taxon>
        <taxon>Chytridiomycetes</taxon>
        <taxon>Spizellomycetales</taxon>
        <taxon>Spizellomycetaceae</taxon>
        <taxon>Spizellomyces</taxon>
    </lineage>
</organism>
<dbReference type="SUPFAM" id="SSF52087">
    <property type="entry name" value="CRAL/TRIO domain"/>
    <property type="match status" value="1"/>
</dbReference>
<dbReference type="PANTHER" id="PTHR46590">
    <property type="entry name" value="PHOSPHATIDYLINOSITOL TRANSFER PROTEIN CSR1-RELATED"/>
    <property type="match status" value="1"/>
</dbReference>
<dbReference type="PROSITE" id="PS50191">
    <property type="entry name" value="CRAL_TRIO"/>
    <property type="match status" value="1"/>
</dbReference>
<dbReference type="InterPro" id="IPR052432">
    <property type="entry name" value="PITP/CRAL-TRIO"/>
</dbReference>
<evidence type="ECO:0000259" key="1">
    <source>
        <dbReference type="PROSITE" id="PS50191"/>
    </source>
</evidence>
<dbReference type="PANTHER" id="PTHR46590:SF1">
    <property type="entry name" value="PHOSPHATIDYLINOSITOL TRANSFER PROTEIN CSR1"/>
    <property type="match status" value="1"/>
</dbReference>
<dbReference type="OrthoDB" id="75724at2759"/>
<dbReference type="SMART" id="SM00516">
    <property type="entry name" value="SEC14"/>
    <property type="match status" value="1"/>
</dbReference>
<keyword evidence="3" id="KW-1185">Reference proteome</keyword>
<dbReference type="Gene3D" id="3.40.525.10">
    <property type="entry name" value="CRAL-TRIO lipid binding domain"/>
    <property type="match status" value="1"/>
</dbReference>
<name>A0A0L0HRG7_SPIPD</name>
<dbReference type="GO" id="GO:0005829">
    <property type="term" value="C:cytosol"/>
    <property type="evidence" value="ECO:0007669"/>
    <property type="project" value="EnsemblFungi"/>
</dbReference>
<dbReference type="Pfam" id="PF00650">
    <property type="entry name" value="CRAL_TRIO"/>
    <property type="match status" value="1"/>
</dbReference>
<feature type="domain" description="CRAL-TRIO" evidence="1">
    <location>
        <begin position="123"/>
        <end position="267"/>
    </location>
</feature>
<dbReference type="InterPro" id="IPR011074">
    <property type="entry name" value="CRAL/TRIO_N_dom"/>
</dbReference>
<dbReference type="GO" id="GO:2001247">
    <property type="term" value="P:positive regulation of phosphatidylcholine biosynthetic process"/>
    <property type="evidence" value="ECO:0007669"/>
    <property type="project" value="EnsemblFungi"/>
</dbReference>
<dbReference type="CDD" id="cd00170">
    <property type="entry name" value="SEC14"/>
    <property type="match status" value="1"/>
</dbReference>
<dbReference type="EMBL" id="KQ257451">
    <property type="protein sequence ID" value="KND03469.1"/>
    <property type="molecule type" value="Genomic_DNA"/>
</dbReference>
<dbReference type="SMART" id="SM01100">
    <property type="entry name" value="CRAL_TRIO_N"/>
    <property type="match status" value="1"/>
</dbReference>
<dbReference type="GO" id="GO:1901352">
    <property type="term" value="P:negative regulation of phosphatidylglycerol biosynthetic process"/>
    <property type="evidence" value="ECO:0007669"/>
    <property type="project" value="EnsemblFungi"/>
</dbReference>
<dbReference type="VEuPathDB" id="FungiDB:SPPG_00952"/>
<sequence length="359" mass="41249">MTSNDPGHIDNLSEEEDAYLRGYWMALFDAIAEATSDQTAETGSTENVLKSPLMEEFWLACAHDRPDQLMLRYLRARKWDVDKAVAMVMATLNWRKEFGVRNVLEVGERGLDLSELQSGKSYFHGVDCNGRPCCYVHVQLHDKNTVDREKTKALTVLTLETGRLVLEPPQEMATIIFDMTNFGMKNMDYDFLKFLLTCMQDYYPESLGGALVVNAPWIFNGCWTIIRPWLDPVVVSKVHFIKSSELFNYVDEKQIPERLGGSSTNFVYLPPSAEEEKEYQRWRADKEGSAEAWTKYRAAAERFGGLTAAWARGDMDKVTDRREAERNLKDAYYALSPYLRTKTVYHRRGVINDPGFSRH</sequence>
<dbReference type="RefSeq" id="XP_016611508.1">
    <property type="nucleotide sequence ID" value="XM_016749279.1"/>
</dbReference>
<protein>
    <recommendedName>
        <fullName evidence="1">CRAL-TRIO domain-containing protein</fullName>
    </recommendedName>
</protein>
<dbReference type="GO" id="GO:0005811">
    <property type="term" value="C:lipid droplet"/>
    <property type="evidence" value="ECO:0007669"/>
    <property type="project" value="EnsemblFungi"/>
</dbReference>
<dbReference type="InterPro" id="IPR036273">
    <property type="entry name" value="CRAL/TRIO_N_dom_sf"/>
</dbReference>
<dbReference type="GO" id="GO:0045717">
    <property type="term" value="P:negative regulation of fatty acid biosynthetic process"/>
    <property type="evidence" value="ECO:0007669"/>
    <property type="project" value="EnsemblFungi"/>
</dbReference>
<dbReference type="GO" id="GO:0008526">
    <property type="term" value="F:phosphatidylinositol transfer activity"/>
    <property type="evidence" value="ECO:0007669"/>
    <property type="project" value="EnsemblFungi"/>
</dbReference>
<dbReference type="GeneID" id="27684650"/>